<evidence type="ECO:0000313" key="1">
    <source>
        <dbReference type="EMBL" id="KAK8840718.1"/>
    </source>
</evidence>
<dbReference type="Gene3D" id="2.60.120.260">
    <property type="entry name" value="Galactose-binding domain-like"/>
    <property type="match status" value="1"/>
</dbReference>
<evidence type="ECO:0000313" key="2">
    <source>
        <dbReference type="Proteomes" id="UP001470230"/>
    </source>
</evidence>
<dbReference type="Proteomes" id="UP001470230">
    <property type="component" value="Unassembled WGS sequence"/>
</dbReference>
<reference evidence="1 2" key="1">
    <citation type="submission" date="2024-04" db="EMBL/GenBank/DDBJ databases">
        <title>Tritrichomonas musculus Genome.</title>
        <authorList>
            <person name="Alves-Ferreira E."/>
            <person name="Grigg M."/>
            <person name="Lorenzi H."/>
            <person name="Galac M."/>
        </authorList>
    </citation>
    <scope>NUCLEOTIDE SEQUENCE [LARGE SCALE GENOMIC DNA]</scope>
    <source>
        <strain evidence="1 2">EAF2021</strain>
    </source>
</reference>
<comment type="caution">
    <text evidence="1">The sequence shown here is derived from an EMBL/GenBank/DDBJ whole genome shotgun (WGS) entry which is preliminary data.</text>
</comment>
<sequence length="475" mass="56083">MTNNIDYEPSVNNFRRLLQTDDSSKFNLFVKIQDIDVKSKETSSQQRQFHIETTINKARIISKKINEIYQVDPTVSDYTLQIPIIKESTKENKNDTRYEEMIKLLFKSIDNKITFSSEEWKAVGQVLFLLGEEEIKDDYSMRTLEESLSFLCTEFHQKSIEYLSSHFKELFESGTMKYLEDEVKEEIIDRYFADKEKQIEEEEEEEIVRKMIEEEEPAKVVFHFIARMSSEEWSEEVLRFIIERVDDEVIEGEISEFVFNLRRRIEKRLRDLESGDGKKKSKRKSRKGGKIECEYSGNELSGITSFLNQKSEEEGSTMSKVEVSGGGEINTSRPITNLFKYDSDHINEYYYNRVSNWPTGRDSWIKFDFGEQRINLTSYTFRSNSSSPSSHAHPRTWTMSGSDDGEHWEVIDQQTDNPALNGEYKQHRFVCENKNKYYRYIQYKQADSWDTNKNFQYVVYLTCFELFGSILVPTK</sequence>
<organism evidence="1 2">
    <name type="scientific">Tritrichomonas musculus</name>
    <dbReference type="NCBI Taxonomy" id="1915356"/>
    <lineage>
        <taxon>Eukaryota</taxon>
        <taxon>Metamonada</taxon>
        <taxon>Parabasalia</taxon>
        <taxon>Tritrichomonadida</taxon>
        <taxon>Tritrichomonadidae</taxon>
        <taxon>Tritrichomonas</taxon>
    </lineage>
</organism>
<name>A0ABR2H3C6_9EUKA</name>
<dbReference type="InterPro" id="IPR008979">
    <property type="entry name" value="Galactose-bd-like_sf"/>
</dbReference>
<proteinExistence type="predicted"/>
<keyword evidence="2" id="KW-1185">Reference proteome</keyword>
<dbReference type="SUPFAM" id="SSF49785">
    <property type="entry name" value="Galactose-binding domain-like"/>
    <property type="match status" value="1"/>
</dbReference>
<dbReference type="EMBL" id="JAPFFF010000044">
    <property type="protein sequence ID" value="KAK8840718.1"/>
    <property type="molecule type" value="Genomic_DNA"/>
</dbReference>
<evidence type="ECO:0008006" key="3">
    <source>
        <dbReference type="Google" id="ProtNLM"/>
    </source>
</evidence>
<accession>A0ABR2H3C6</accession>
<protein>
    <recommendedName>
        <fullName evidence="3">F5/8 type C domain-containing protein</fullName>
    </recommendedName>
</protein>
<gene>
    <name evidence="1" type="ORF">M9Y10_030494</name>
</gene>